<organism evidence="1 2">
    <name type="scientific">Canavalia gladiata</name>
    <name type="common">Sword bean</name>
    <name type="synonym">Dolichos gladiatus</name>
    <dbReference type="NCBI Taxonomy" id="3824"/>
    <lineage>
        <taxon>Eukaryota</taxon>
        <taxon>Viridiplantae</taxon>
        <taxon>Streptophyta</taxon>
        <taxon>Embryophyta</taxon>
        <taxon>Tracheophyta</taxon>
        <taxon>Spermatophyta</taxon>
        <taxon>Magnoliopsida</taxon>
        <taxon>eudicotyledons</taxon>
        <taxon>Gunneridae</taxon>
        <taxon>Pentapetalae</taxon>
        <taxon>rosids</taxon>
        <taxon>fabids</taxon>
        <taxon>Fabales</taxon>
        <taxon>Fabaceae</taxon>
        <taxon>Papilionoideae</taxon>
        <taxon>50 kb inversion clade</taxon>
        <taxon>NPAAA clade</taxon>
        <taxon>indigoferoid/millettioid clade</taxon>
        <taxon>Phaseoleae</taxon>
        <taxon>Canavalia</taxon>
    </lineage>
</organism>
<dbReference type="EMBL" id="JAYMYQ010000008">
    <property type="protein sequence ID" value="KAK7315810.1"/>
    <property type="molecule type" value="Genomic_DNA"/>
</dbReference>
<reference evidence="1 2" key="1">
    <citation type="submission" date="2024-01" db="EMBL/GenBank/DDBJ databases">
        <title>The genomes of 5 underutilized Papilionoideae crops provide insights into root nodulation and disease resistanc.</title>
        <authorList>
            <person name="Jiang F."/>
        </authorList>
    </citation>
    <scope>NUCLEOTIDE SEQUENCE [LARGE SCALE GENOMIC DNA]</scope>
    <source>
        <strain evidence="1">LVBAO_FW01</strain>
        <tissue evidence="1">Leaves</tissue>
    </source>
</reference>
<accession>A0AAN9KE56</accession>
<protein>
    <submittedName>
        <fullName evidence="1">Uncharacterized protein</fullName>
    </submittedName>
</protein>
<gene>
    <name evidence="1" type="ORF">VNO77_34388</name>
</gene>
<evidence type="ECO:0000313" key="2">
    <source>
        <dbReference type="Proteomes" id="UP001367508"/>
    </source>
</evidence>
<dbReference type="AlphaFoldDB" id="A0AAN9KE56"/>
<evidence type="ECO:0000313" key="1">
    <source>
        <dbReference type="EMBL" id="KAK7315810.1"/>
    </source>
</evidence>
<comment type="caution">
    <text evidence="1">The sequence shown here is derived from an EMBL/GenBank/DDBJ whole genome shotgun (WGS) entry which is preliminary data.</text>
</comment>
<dbReference type="Proteomes" id="UP001367508">
    <property type="component" value="Unassembled WGS sequence"/>
</dbReference>
<sequence>MDQWALTLSLLRLLNPQISNCFDSFEHDVISKIALIHDPSKDAQTVYIMVRTRPIRSYFDPDREYERTFLNAASLEATNIIQKRMEDAGLRMGGTKWKFFGSDPEFESGARLNSPIAFILSAGAFKCTGLEIRPRFMSQPSEPLGRI</sequence>
<proteinExistence type="predicted"/>
<keyword evidence="2" id="KW-1185">Reference proteome</keyword>
<name>A0AAN9KE56_CANGL</name>